<keyword evidence="1" id="KW-0732">Signal</keyword>
<comment type="caution">
    <text evidence="2">The sequence shown here is derived from an EMBL/GenBank/DDBJ whole genome shotgun (WGS) entry which is preliminary data.</text>
</comment>
<accession>A0ABY0LZJ2</accession>
<evidence type="ECO:0000313" key="2">
    <source>
        <dbReference type="EMBL" id="SCY83933.1"/>
    </source>
</evidence>
<dbReference type="EMBL" id="FMVC01000006">
    <property type="protein sequence ID" value="SCY83933.1"/>
    <property type="molecule type" value="Genomic_DNA"/>
</dbReference>
<evidence type="ECO:0000313" key="3">
    <source>
        <dbReference type="Proteomes" id="UP000199307"/>
    </source>
</evidence>
<gene>
    <name evidence="2" type="ORF">SAMN02927916_3562</name>
</gene>
<keyword evidence="3" id="KW-1185">Reference proteome</keyword>
<dbReference type="RefSeq" id="WP_008464269.1">
    <property type="nucleotide sequence ID" value="NZ_CP023642.1"/>
</dbReference>
<protein>
    <recommendedName>
        <fullName evidence="4">Lipoprotein</fullName>
    </recommendedName>
</protein>
<organism evidence="2 3">
    <name type="scientific">Flavobacterium anhuiense</name>
    <dbReference type="NCBI Taxonomy" id="459526"/>
    <lineage>
        <taxon>Bacteria</taxon>
        <taxon>Pseudomonadati</taxon>
        <taxon>Bacteroidota</taxon>
        <taxon>Flavobacteriia</taxon>
        <taxon>Flavobacteriales</taxon>
        <taxon>Flavobacteriaceae</taxon>
        <taxon>Flavobacterium</taxon>
    </lineage>
</organism>
<dbReference type="PROSITE" id="PS51257">
    <property type="entry name" value="PROKAR_LIPOPROTEIN"/>
    <property type="match status" value="1"/>
</dbReference>
<proteinExistence type="predicted"/>
<evidence type="ECO:0008006" key="4">
    <source>
        <dbReference type="Google" id="ProtNLM"/>
    </source>
</evidence>
<name>A0ABY0LZJ2_9FLAO</name>
<reference evidence="2 3" key="1">
    <citation type="submission" date="2016-10" db="EMBL/GenBank/DDBJ databases">
        <authorList>
            <person name="Varghese N."/>
            <person name="Submissions S."/>
        </authorList>
    </citation>
    <scope>NUCLEOTIDE SEQUENCE [LARGE SCALE GENOMIC DNA]</scope>
    <source>
        <strain evidence="2 3">CGMCC 1.6859</strain>
    </source>
</reference>
<evidence type="ECO:0000256" key="1">
    <source>
        <dbReference type="SAM" id="SignalP"/>
    </source>
</evidence>
<sequence length="158" mass="16287">MKKYIKQIVAFAFVAVALVSCSADDNTQLGSAGGNVILTTTSINRVDTNVDLNLKINTKAGVTASKIEVYNNVAVTTASATVPTTTIKLGTKFTDATIVDPTASAKFSSSVLTTNGVFNFPSLSSGVTPIQLAIVATYSDGSTTTNAYVLSVKAPVAK</sequence>
<dbReference type="Proteomes" id="UP000199307">
    <property type="component" value="Unassembled WGS sequence"/>
</dbReference>
<feature type="chain" id="PRO_5045620640" description="Lipoprotein" evidence="1">
    <location>
        <begin position="23"/>
        <end position="158"/>
    </location>
</feature>
<feature type="signal peptide" evidence="1">
    <location>
        <begin position="1"/>
        <end position="22"/>
    </location>
</feature>